<dbReference type="InterPro" id="IPR029063">
    <property type="entry name" value="SAM-dependent_MTases_sf"/>
</dbReference>
<sequence length="422" mass="46147">MSPSVLPCVKPPAIYLLDTIPGESTEVVVLNRKKRKPSTVKNKSHPNATTVHTQALREQVTPGLTLAASTAPMEGAGKYNAFAQVQAAGIASAQPILIGAAQRADLPPHGVTVVIVDYGSSEGKNSLSPMRNVIQALRARVTPEVAISVTHTDLPANDFRGLFSLLDSSCESYLQEQQNIFCTATGRSFYEKLFPANSVTLGWCSFAAHWLSRVPVSIPGHIITSKAGGEAAVELKRQAATDWSTFLAHRTNELRPGGRLVVVLTVRDDNGVAGTDEMLCMINSVLQDLVALNVVREDEYARMMVPDYTRNLGELLAPFSSALCQQDLTLHQHQIVEIDDPVWKSFQLDRNPDTLLNSYVGLARAVWFPALLAVLDLDRSTIERSAIADLLESRLRQQITAWGSDSPVFRVKEIIMEIVKNN</sequence>
<keyword evidence="1" id="KW-0479">Metal-binding</keyword>
<keyword evidence="2" id="KW-0460">Magnesium</keyword>
<protein>
    <recommendedName>
        <fullName evidence="5">SAM dependent carboxyl methyltransferase</fullName>
    </recommendedName>
</protein>
<evidence type="ECO:0000256" key="2">
    <source>
        <dbReference type="ARBA" id="ARBA00022842"/>
    </source>
</evidence>
<dbReference type="InterPro" id="IPR042086">
    <property type="entry name" value="MeTrfase_capping"/>
</dbReference>
<proteinExistence type="predicted"/>
<dbReference type="SUPFAM" id="SSF53335">
    <property type="entry name" value="S-adenosyl-L-methionine-dependent methyltransferases"/>
    <property type="match status" value="1"/>
</dbReference>
<dbReference type="Gene3D" id="3.40.50.150">
    <property type="entry name" value="Vaccinia Virus protein VP39"/>
    <property type="match status" value="1"/>
</dbReference>
<name>A0ABY9GLF5_9PSED</name>
<evidence type="ECO:0000256" key="1">
    <source>
        <dbReference type="ARBA" id="ARBA00022723"/>
    </source>
</evidence>
<keyword evidence="4" id="KW-1185">Reference proteome</keyword>
<evidence type="ECO:0000313" key="4">
    <source>
        <dbReference type="Proteomes" id="UP001230768"/>
    </source>
</evidence>
<evidence type="ECO:0000313" key="3">
    <source>
        <dbReference type="EMBL" id="WLI16565.1"/>
    </source>
</evidence>
<evidence type="ECO:0008006" key="5">
    <source>
        <dbReference type="Google" id="ProtNLM"/>
    </source>
</evidence>
<dbReference type="InterPro" id="IPR005299">
    <property type="entry name" value="MeTrfase_7"/>
</dbReference>
<accession>A0ABY9GLF5</accession>
<dbReference type="PANTHER" id="PTHR31009">
    <property type="entry name" value="S-ADENOSYL-L-METHIONINE:CARBOXYL METHYLTRANSFERASE FAMILY PROTEIN"/>
    <property type="match status" value="1"/>
</dbReference>
<dbReference type="Proteomes" id="UP001230768">
    <property type="component" value="Chromosome"/>
</dbReference>
<reference evidence="3 4" key="1">
    <citation type="submission" date="2023-02" db="EMBL/GenBank/DDBJ databases">
        <title>Evolution of Hrp T3SS in non-pathogenic Pseudomonas fluorescens.</title>
        <authorList>
            <person name="Liao K."/>
            <person name="Wei H."/>
            <person name="Gu Y."/>
        </authorList>
    </citation>
    <scope>NUCLEOTIDE SEQUENCE [LARGE SCALE GENOMIC DNA]</scope>
    <source>
        <strain evidence="3 4">FP607</strain>
    </source>
</reference>
<dbReference type="EMBL" id="CP117430">
    <property type="protein sequence ID" value="WLI16565.1"/>
    <property type="molecule type" value="Genomic_DNA"/>
</dbReference>
<dbReference type="RefSeq" id="WP_305483335.1">
    <property type="nucleotide sequence ID" value="NZ_CP117430.1"/>
</dbReference>
<organism evidence="3 4">
    <name type="scientific">Pseudomonas wuhanensis</name>
    <dbReference type="NCBI Taxonomy" id="2954098"/>
    <lineage>
        <taxon>Bacteria</taxon>
        <taxon>Pseudomonadati</taxon>
        <taxon>Pseudomonadota</taxon>
        <taxon>Gammaproteobacteria</taxon>
        <taxon>Pseudomonadales</taxon>
        <taxon>Pseudomonadaceae</taxon>
        <taxon>Pseudomonas</taxon>
    </lineage>
</organism>
<dbReference type="Pfam" id="PF03492">
    <property type="entry name" value="Methyltransf_7"/>
    <property type="match status" value="1"/>
</dbReference>
<dbReference type="Gene3D" id="1.10.1200.270">
    <property type="entry name" value="Methyltransferase, alpha-helical capping domain"/>
    <property type="match status" value="1"/>
</dbReference>
<gene>
    <name evidence="3" type="ORF">PSH88_20025</name>
</gene>